<evidence type="ECO:0000313" key="1">
    <source>
        <dbReference type="EMBL" id="GAA3971243.1"/>
    </source>
</evidence>
<accession>A0ABP7PWJ0</accession>
<dbReference type="EMBL" id="BAABAK010000011">
    <property type="protein sequence ID" value="GAA3971243.1"/>
    <property type="molecule type" value="Genomic_DNA"/>
</dbReference>
<reference evidence="2" key="1">
    <citation type="journal article" date="2019" name="Int. J. Syst. Evol. Microbiol.">
        <title>The Global Catalogue of Microorganisms (GCM) 10K type strain sequencing project: providing services to taxonomists for standard genome sequencing and annotation.</title>
        <authorList>
            <consortium name="The Broad Institute Genomics Platform"/>
            <consortium name="The Broad Institute Genome Sequencing Center for Infectious Disease"/>
            <person name="Wu L."/>
            <person name="Ma J."/>
        </authorList>
    </citation>
    <scope>NUCLEOTIDE SEQUENCE [LARGE SCALE GENOMIC DNA]</scope>
    <source>
        <strain evidence="2">JCM 17338</strain>
    </source>
</reference>
<dbReference type="Proteomes" id="UP001501081">
    <property type="component" value="Unassembled WGS sequence"/>
</dbReference>
<sequence>MAWGDLAANQLISGQKLQEAVSSGIFNLKSGQVIPNTNKILTRSQANTFVDIFPIPNDNRALRKFELIAMIFSTRVWIGSREREYANFSSEDIVGQAKAGIISSNSHIMYSSQPFGHDVKIYWDANLSEGFNLRAYVTDGVNLYKSYRYEIPPSFAFGIYIVEEPEVNRLFSYDFKWSEINSINACAGGSTTIWGFSYDSEIKIGTTFNIDGTDAEHLSRNGKWYKYGYIANITAIGDCLSYYIINQSHSYAYDQYSSIGACSVLTQVGDLYTTNSNGIVQIGDYVYSDASGTEIYPLGYYSYIEASERIWILVQLSGGPSNPGPAYVSNKGTCGSVRNFSLYQSGRRLELSADNGTIGTTLSVNVYYTVTDFNGNDLGPGYKLITLSPGTSSVNTSNITAGPGDTINITDIIFSPSFSDGYTLYVNGYSGNNGEV</sequence>
<protein>
    <recommendedName>
        <fullName evidence="3">SLH domain-containing protein</fullName>
    </recommendedName>
</protein>
<organism evidence="1 2">
    <name type="scientific">Pedobacter ginsengiterrae</name>
    <dbReference type="NCBI Taxonomy" id="871696"/>
    <lineage>
        <taxon>Bacteria</taxon>
        <taxon>Pseudomonadati</taxon>
        <taxon>Bacteroidota</taxon>
        <taxon>Sphingobacteriia</taxon>
        <taxon>Sphingobacteriales</taxon>
        <taxon>Sphingobacteriaceae</taxon>
        <taxon>Pedobacter</taxon>
    </lineage>
</organism>
<keyword evidence="2" id="KW-1185">Reference proteome</keyword>
<evidence type="ECO:0008006" key="3">
    <source>
        <dbReference type="Google" id="ProtNLM"/>
    </source>
</evidence>
<name>A0ABP7PWJ0_9SPHI</name>
<dbReference type="RefSeq" id="WP_344767442.1">
    <property type="nucleotide sequence ID" value="NZ_BAABAK010000011.1"/>
</dbReference>
<gene>
    <name evidence="1" type="ORF">GCM10022246_24670</name>
</gene>
<proteinExistence type="predicted"/>
<evidence type="ECO:0000313" key="2">
    <source>
        <dbReference type="Proteomes" id="UP001501081"/>
    </source>
</evidence>
<comment type="caution">
    <text evidence="1">The sequence shown here is derived from an EMBL/GenBank/DDBJ whole genome shotgun (WGS) entry which is preliminary data.</text>
</comment>